<evidence type="ECO:0000256" key="5">
    <source>
        <dbReference type="ARBA" id="ARBA00022989"/>
    </source>
</evidence>
<keyword evidence="4" id="KW-0813">Transport</keyword>
<feature type="transmembrane region" description="Helical" evidence="8">
    <location>
        <begin position="71"/>
        <end position="89"/>
    </location>
</feature>
<name>A0A6G7VD91_9GAMM</name>
<keyword evidence="5 8" id="KW-1133">Transmembrane helix</keyword>
<reference evidence="10" key="1">
    <citation type="submission" date="2020-01" db="EMBL/GenBank/DDBJ databases">
        <title>Caldichromatium gen. nov., sp. nov., a thermophilic purple sulfur bacterium member of the family Chromatiaceae isolated from Nakabusa hot spring, Japan.</title>
        <authorList>
            <person name="Saini M.K."/>
            <person name="Hanada S."/>
            <person name="Tank M."/>
        </authorList>
    </citation>
    <scope>NUCLEOTIDE SEQUENCE [LARGE SCALE GENOMIC DNA]</scope>
    <source>
        <strain evidence="10">No.7</strain>
    </source>
</reference>
<dbReference type="PANTHER" id="PTHR36570">
    <property type="entry name" value="DISULFIDE BOND FORMATION PROTEIN B"/>
    <property type="match status" value="1"/>
</dbReference>
<dbReference type="InterPro" id="IPR003752">
    <property type="entry name" value="DiS_bond_form_DsbB/BdbC"/>
</dbReference>
<feature type="transmembrane region" description="Helical" evidence="8">
    <location>
        <begin position="140"/>
        <end position="159"/>
    </location>
</feature>
<gene>
    <name evidence="9" type="ORF">GWK36_08495</name>
</gene>
<dbReference type="SUPFAM" id="SSF158442">
    <property type="entry name" value="DsbB-like"/>
    <property type="match status" value="1"/>
</dbReference>
<keyword evidence="10" id="KW-1185">Reference proteome</keyword>
<dbReference type="KEGG" id="cjap:GWK36_08495"/>
<sequence>MSLNPRLLWFILADTSASIAILSLVLALLLDLEPCHLCIFQRLVYLLLALLAALTALLWRPGRRWHWPPALSFLGLAVLGAGVAAYQSWLQWQPAASLSCSGQLGPIERLIEWLGEQFPLLFLATGACEDRQWAFLGLSLANWSFAVFVALIALGLWALRITSQLLNARLPADRDCPHQP</sequence>
<dbReference type="EMBL" id="CP048029">
    <property type="protein sequence ID" value="QIK38019.1"/>
    <property type="molecule type" value="Genomic_DNA"/>
</dbReference>
<dbReference type="Gene3D" id="1.20.1550.10">
    <property type="entry name" value="DsbB-like"/>
    <property type="match status" value="1"/>
</dbReference>
<evidence type="ECO:0000256" key="1">
    <source>
        <dbReference type="ARBA" id="ARBA00004651"/>
    </source>
</evidence>
<evidence type="ECO:0000313" key="10">
    <source>
        <dbReference type="Proteomes" id="UP000502699"/>
    </source>
</evidence>
<evidence type="ECO:0000256" key="6">
    <source>
        <dbReference type="ARBA" id="ARBA00023136"/>
    </source>
</evidence>
<accession>A0A6G7VD91</accession>
<comment type="subcellular location">
    <subcellularLocation>
        <location evidence="1">Cell membrane</location>
        <topology evidence="1">Multi-pass membrane protein</topology>
    </subcellularLocation>
</comment>
<evidence type="ECO:0000256" key="7">
    <source>
        <dbReference type="ARBA" id="ARBA00023284"/>
    </source>
</evidence>
<feature type="transmembrane region" description="Helical" evidence="8">
    <location>
        <begin position="7"/>
        <end position="30"/>
    </location>
</feature>
<protein>
    <submittedName>
        <fullName evidence="9">Disulfide bond formation protein B</fullName>
    </submittedName>
</protein>
<evidence type="ECO:0000313" key="9">
    <source>
        <dbReference type="EMBL" id="QIK38019.1"/>
    </source>
</evidence>
<proteinExistence type="predicted"/>
<dbReference type="GO" id="GO:0015035">
    <property type="term" value="F:protein-disulfide reductase activity"/>
    <property type="evidence" value="ECO:0007669"/>
    <property type="project" value="InterPro"/>
</dbReference>
<keyword evidence="3 8" id="KW-0812">Transmembrane</keyword>
<keyword evidence="6 8" id="KW-0472">Membrane</keyword>
<keyword evidence="2" id="KW-1003">Cell membrane</keyword>
<dbReference type="Pfam" id="PF02600">
    <property type="entry name" value="DsbB"/>
    <property type="match status" value="1"/>
</dbReference>
<dbReference type="InterPro" id="IPR023380">
    <property type="entry name" value="DsbB-like_sf"/>
</dbReference>
<feature type="transmembrane region" description="Helical" evidence="8">
    <location>
        <begin position="42"/>
        <end position="59"/>
    </location>
</feature>
<organism evidence="9 10">
    <name type="scientific">Caldichromatium japonicum</name>
    <dbReference type="NCBI Taxonomy" id="2699430"/>
    <lineage>
        <taxon>Bacteria</taxon>
        <taxon>Pseudomonadati</taxon>
        <taxon>Pseudomonadota</taxon>
        <taxon>Gammaproteobacteria</taxon>
        <taxon>Chromatiales</taxon>
        <taxon>Chromatiaceae</taxon>
        <taxon>Caldichromatium</taxon>
    </lineage>
</organism>
<dbReference type="Proteomes" id="UP000502699">
    <property type="component" value="Chromosome"/>
</dbReference>
<dbReference type="AlphaFoldDB" id="A0A6G7VD91"/>
<dbReference type="GO" id="GO:0006457">
    <property type="term" value="P:protein folding"/>
    <property type="evidence" value="ECO:0007669"/>
    <property type="project" value="InterPro"/>
</dbReference>
<keyword evidence="4" id="KW-0249">Electron transport</keyword>
<dbReference type="RefSeq" id="WP_166270783.1">
    <property type="nucleotide sequence ID" value="NZ_CP048029.1"/>
</dbReference>
<dbReference type="GO" id="GO:0005886">
    <property type="term" value="C:plasma membrane"/>
    <property type="evidence" value="ECO:0007669"/>
    <property type="project" value="UniProtKB-SubCell"/>
</dbReference>
<evidence type="ECO:0000256" key="8">
    <source>
        <dbReference type="SAM" id="Phobius"/>
    </source>
</evidence>
<keyword evidence="7" id="KW-0676">Redox-active center</keyword>
<dbReference type="InterPro" id="IPR050183">
    <property type="entry name" value="DsbB"/>
</dbReference>
<dbReference type="PANTHER" id="PTHR36570:SF3">
    <property type="entry name" value="DISULFIDE BOND FORMATION PROTEIN B"/>
    <property type="match status" value="1"/>
</dbReference>
<evidence type="ECO:0000256" key="4">
    <source>
        <dbReference type="ARBA" id="ARBA00022982"/>
    </source>
</evidence>
<evidence type="ECO:0000256" key="2">
    <source>
        <dbReference type="ARBA" id="ARBA00022475"/>
    </source>
</evidence>
<evidence type="ECO:0000256" key="3">
    <source>
        <dbReference type="ARBA" id="ARBA00022692"/>
    </source>
</evidence>